<dbReference type="PANTHER" id="PTHR33508">
    <property type="entry name" value="UPF0056 MEMBRANE PROTEIN YHCE"/>
    <property type="match status" value="1"/>
</dbReference>
<evidence type="ECO:0000256" key="2">
    <source>
        <dbReference type="ARBA" id="ARBA00009784"/>
    </source>
</evidence>
<keyword evidence="4 7" id="KW-0812">Transmembrane</keyword>
<sequence>MTPNIVPPIAHATVYSLGAAEVFTLFFIMLGPIKVIGPFFVATRGMGSGAARSLALRVAMISAVSIVLGAWLGVALMTKWRISVPVMQIAAGVVFLLAALAALSMQYRAPQPAASEPAGAMHLAFPVTVTPYGIAAVILLCASSHDAARMILVMGLALAVIVLDLLAMLGASWFMRHVGAVPLQILGVVLGVLQVALAITILISGLQKIEPPHGSAGAPAAQTVPIPSR</sequence>
<feature type="transmembrane region" description="Helical" evidence="7">
    <location>
        <begin position="152"/>
        <end position="175"/>
    </location>
</feature>
<dbReference type="PANTHER" id="PTHR33508:SF1">
    <property type="entry name" value="UPF0056 MEMBRANE PROTEIN YHCE"/>
    <property type="match status" value="1"/>
</dbReference>
<reference evidence="8 9" key="1">
    <citation type="journal article" date="2023" name="Int. J. Syst. Evol. Microbiol.">
        <title>Physiological and genomic analyses of cobalamin (vitamin B12)-auxotrophy of Lysobacter auxotrophicus sp. nov., a methionine-auxotrophic chitinolytic bacterium isolated from chitin-treated soil.</title>
        <authorList>
            <person name="Saito A."/>
            <person name="Dohra H."/>
            <person name="Hamada M."/>
            <person name="Moriuchi R."/>
            <person name="Kotsuchibashi Y."/>
            <person name="Mori K."/>
        </authorList>
    </citation>
    <scope>NUCLEOTIDE SEQUENCE [LARGE SCALE GENOMIC DNA]</scope>
    <source>
        <strain evidence="8 9">5-21a</strain>
    </source>
</reference>
<evidence type="ECO:0000256" key="3">
    <source>
        <dbReference type="ARBA" id="ARBA00022475"/>
    </source>
</evidence>
<feature type="transmembrane region" description="Helical" evidence="7">
    <location>
        <begin position="119"/>
        <end position="140"/>
    </location>
</feature>
<evidence type="ECO:0000256" key="4">
    <source>
        <dbReference type="ARBA" id="ARBA00022692"/>
    </source>
</evidence>
<evidence type="ECO:0000313" key="8">
    <source>
        <dbReference type="EMBL" id="BDU16690.1"/>
    </source>
</evidence>
<accession>A0ABN6UK76</accession>
<dbReference type="RefSeq" id="WP_281778677.1">
    <property type="nucleotide sequence ID" value="NZ_AP027041.1"/>
</dbReference>
<keyword evidence="5 7" id="KW-1133">Transmembrane helix</keyword>
<comment type="subcellular location">
    <subcellularLocation>
        <location evidence="1 7">Cell membrane</location>
        <topology evidence="1 7">Multi-pass membrane protein</topology>
    </subcellularLocation>
</comment>
<evidence type="ECO:0000256" key="5">
    <source>
        <dbReference type="ARBA" id="ARBA00022989"/>
    </source>
</evidence>
<proteinExistence type="inferred from homology"/>
<protein>
    <recommendedName>
        <fullName evidence="7">UPF0056 membrane protein</fullName>
    </recommendedName>
</protein>
<dbReference type="Proteomes" id="UP001317822">
    <property type="component" value="Chromosome"/>
</dbReference>
<comment type="similarity">
    <text evidence="2 7">Belongs to the UPF0056 (MarC) family.</text>
</comment>
<evidence type="ECO:0000256" key="1">
    <source>
        <dbReference type="ARBA" id="ARBA00004651"/>
    </source>
</evidence>
<feature type="transmembrane region" description="Helical" evidence="7">
    <location>
        <begin position="89"/>
        <end position="107"/>
    </location>
</feature>
<feature type="transmembrane region" description="Helical" evidence="7">
    <location>
        <begin position="54"/>
        <end position="77"/>
    </location>
</feature>
<feature type="transmembrane region" description="Helical" evidence="7">
    <location>
        <begin position="181"/>
        <end position="203"/>
    </location>
</feature>
<keyword evidence="3" id="KW-1003">Cell membrane</keyword>
<dbReference type="Pfam" id="PF01914">
    <property type="entry name" value="MarC"/>
    <property type="match status" value="1"/>
</dbReference>
<gene>
    <name evidence="8" type="ORF">LA521A_18910</name>
</gene>
<keyword evidence="6 7" id="KW-0472">Membrane</keyword>
<evidence type="ECO:0000256" key="6">
    <source>
        <dbReference type="ARBA" id="ARBA00023136"/>
    </source>
</evidence>
<name>A0ABN6UK76_9GAMM</name>
<organism evidence="8 9">
    <name type="scientific">Lysobacter auxotrophicus</name>
    <dbReference type="NCBI Taxonomy" id="2992573"/>
    <lineage>
        <taxon>Bacteria</taxon>
        <taxon>Pseudomonadati</taxon>
        <taxon>Pseudomonadota</taxon>
        <taxon>Gammaproteobacteria</taxon>
        <taxon>Lysobacterales</taxon>
        <taxon>Lysobacteraceae</taxon>
        <taxon>Lysobacter</taxon>
    </lineage>
</organism>
<keyword evidence="9" id="KW-1185">Reference proteome</keyword>
<dbReference type="InterPro" id="IPR002771">
    <property type="entry name" value="Multi_antbiot-R_MarC"/>
</dbReference>
<dbReference type="EMBL" id="AP027041">
    <property type="protein sequence ID" value="BDU16690.1"/>
    <property type="molecule type" value="Genomic_DNA"/>
</dbReference>
<evidence type="ECO:0000256" key="7">
    <source>
        <dbReference type="RuleBase" id="RU362048"/>
    </source>
</evidence>
<evidence type="ECO:0000313" key="9">
    <source>
        <dbReference type="Proteomes" id="UP001317822"/>
    </source>
</evidence>
<feature type="transmembrane region" description="Helical" evidence="7">
    <location>
        <begin position="12"/>
        <end position="34"/>
    </location>
</feature>